<dbReference type="RefSeq" id="WP_068501771.1">
    <property type="nucleotide sequence ID" value="NZ_LWQU01000150.1"/>
</dbReference>
<dbReference type="EMBL" id="LWQU01000150">
    <property type="protein sequence ID" value="OAN49397.1"/>
    <property type="molecule type" value="Genomic_DNA"/>
</dbReference>
<dbReference type="STRING" id="1437059.A6A05_14055"/>
<evidence type="ECO:0000313" key="4">
    <source>
        <dbReference type="Proteomes" id="UP000078543"/>
    </source>
</evidence>
<protein>
    <recommendedName>
        <fullName evidence="5">Copper chaperone PCu(A)C</fullName>
    </recommendedName>
</protein>
<accession>A0A178MMW0</accession>
<reference evidence="3 4" key="1">
    <citation type="submission" date="2016-04" db="EMBL/GenBank/DDBJ databases">
        <title>Draft genome sequence of freshwater magnetotactic bacteria Magnetospirillum marisnigri SP-1 and Magnetospirillum moscoviense BB-1.</title>
        <authorList>
            <person name="Koziaeva V."/>
            <person name="Dziuba M.V."/>
            <person name="Ivanov T.M."/>
            <person name="Kuznetsov B."/>
            <person name="Grouzdev D.S."/>
        </authorList>
    </citation>
    <scope>NUCLEOTIDE SEQUENCE [LARGE SCALE GENOMIC DNA]</scope>
    <source>
        <strain evidence="3 4">BB-1</strain>
    </source>
</reference>
<keyword evidence="2" id="KW-0732">Signal</keyword>
<dbReference type="PANTHER" id="PTHR36302">
    <property type="entry name" value="BLR7088 PROTEIN"/>
    <property type="match status" value="1"/>
</dbReference>
<dbReference type="AlphaFoldDB" id="A0A178MMW0"/>
<evidence type="ECO:0000256" key="2">
    <source>
        <dbReference type="SAM" id="SignalP"/>
    </source>
</evidence>
<proteinExistence type="predicted"/>
<feature type="region of interest" description="Disordered" evidence="1">
    <location>
        <begin position="169"/>
        <end position="190"/>
    </location>
</feature>
<dbReference type="OrthoDB" id="9796962at2"/>
<comment type="caution">
    <text evidence="3">The sequence shown here is derived from an EMBL/GenBank/DDBJ whole genome shotgun (WGS) entry which is preliminary data.</text>
</comment>
<dbReference type="SUPFAM" id="SSF110087">
    <property type="entry name" value="DR1885-like metal-binding protein"/>
    <property type="match status" value="1"/>
</dbReference>
<dbReference type="Proteomes" id="UP000078543">
    <property type="component" value="Unassembled WGS sequence"/>
</dbReference>
<organism evidence="3 4">
    <name type="scientific">Magnetospirillum moscoviense</name>
    <dbReference type="NCBI Taxonomy" id="1437059"/>
    <lineage>
        <taxon>Bacteria</taxon>
        <taxon>Pseudomonadati</taxon>
        <taxon>Pseudomonadota</taxon>
        <taxon>Alphaproteobacteria</taxon>
        <taxon>Rhodospirillales</taxon>
        <taxon>Rhodospirillaceae</taxon>
        <taxon>Magnetospirillum</taxon>
    </lineage>
</organism>
<feature type="chain" id="PRO_5008092073" description="Copper chaperone PCu(A)C" evidence="2">
    <location>
        <begin position="23"/>
        <end position="190"/>
    </location>
</feature>
<sequence>MNAFKGTVLALAALLACGPALAGDAKVGDIEIKNAWARATPPKAPAGGAYLTIVNNGAAADNLVGAKADISKSAELHTHMAQGDTMRMIALSSVEIPAGRTIEFAPGGLHVMLIGLKAPLKEGATLPLELEFTQAGKVTVVAEIKPIGSMGPGSMGMGGMPMQHDPAMHESHMKDPDHRKMHETMHPPGK</sequence>
<name>A0A178MMW0_9PROT</name>
<dbReference type="InterPro" id="IPR036182">
    <property type="entry name" value="PCuAC_sf"/>
</dbReference>
<evidence type="ECO:0008006" key="5">
    <source>
        <dbReference type="Google" id="ProtNLM"/>
    </source>
</evidence>
<evidence type="ECO:0000313" key="3">
    <source>
        <dbReference type="EMBL" id="OAN49397.1"/>
    </source>
</evidence>
<dbReference type="InterPro" id="IPR058248">
    <property type="entry name" value="Lxx211020-like"/>
</dbReference>
<feature type="signal peptide" evidence="2">
    <location>
        <begin position="1"/>
        <end position="22"/>
    </location>
</feature>
<gene>
    <name evidence="3" type="ORF">A6A05_14055</name>
</gene>
<dbReference type="Gene3D" id="2.60.40.1890">
    <property type="entry name" value="PCu(A)C copper chaperone"/>
    <property type="match status" value="1"/>
</dbReference>
<dbReference type="PROSITE" id="PS51257">
    <property type="entry name" value="PROKAR_LIPOPROTEIN"/>
    <property type="match status" value="1"/>
</dbReference>
<evidence type="ECO:0000256" key="1">
    <source>
        <dbReference type="SAM" id="MobiDB-lite"/>
    </source>
</evidence>
<dbReference type="Pfam" id="PF04314">
    <property type="entry name" value="PCuAC"/>
    <property type="match status" value="1"/>
</dbReference>
<dbReference type="PANTHER" id="PTHR36302:SF1">
    <property type="entry name" value="COPPER CHAPERONE PCU(A)C"/>
    <property type="match status" value="1"/>
</dbReference>
<dbReference type="InterPro" id="IPR007410">
    <property type="entry name" value="LpqE-like"/>
</dbReference>
<keyword evidence="4" id="KW-1185">Reference proteome</keyword>